<dbReference type="OrthoDB" id="1722780at2759"/>
<gene>
    <name evidence="1" type="ORF">GOBAR_AA28787</name>
</gene>
<evidence type="ECO:0000313" key="1">
    <source>
        <dbReference type="EMBL" id="PPR91891.1"/>
    </source>
</evidence>
<evidence type="ECO:0000313" key="2">
    <source>
        <dbReference type="Proteomes" id="UP000239757"/>
    </source>
</evidence>
<sequence length="162" mass="18608">MNIARILHIEEKIIPDISIGLEKDINEKGIRGATILRLSGSMILVVFESVEMLEFVKPNQWDILDSCCMHKQWWSDKIKVESRRVWLAYMNSSMDTFSGNKEAGTKEVDRILQAVKNLVLSVGANEEKGDDDRILNVLGLLRLYGRGVNLYQLWQPFMPLRT</sequence>
<dbReference type="AlphaFoldDB" id="A0A2P5WLH0"/>
<proteinExistence type="predicted"/>
<organism evidence="1 2">
    <name type="scientific">Gossypium barbadense</name>
    <name type="common">Sea Island cotton</name>
    <name type="synonym">Hibiscus barbadensis</name>
    <dbReference type="NCBI Taxonomy" id="3634"/>
    <lineage>
        <taxon>Eukaryota</taxon>
        <taxon>Viridiplantae</taxon>
        <taxon>Streptophyta</taxon>
        <taxon>Embryophyta</taxon>
        <taxon>Tracheophyta</taxon>
        <taxon>Spermatophyta</taxon>
        <taxon>Magnoliopsida</taxon>
        <taxon>eudicotyledons</taxon>
        <taxon>Gunneridae</taxon>
        <taxon>Pentapetalae</taxon>
        <taxon>rosids</taxon>
        <taxon>malvids</taxon>
        <taxon>Malvales</taxon>
        <taxon>Malvaceae</taxon>
        <taxon>Malvoideae</taxon>
        <taxon>Gossypium</taxon>
    </lineage>
</organism>
<dbReference type="Proteomes" id="UP000239757">
    <property type="component" value="Unassembled WGS sequence"/>
</dbReference>
<accession>A0A2P5WLH0</accession>
<reference evidence="1 2" key="1">
    <citation type="submission" date="2015-01" db="EMBL/GenBank/DDBJ databases">
        <title>Genome of allotetraploid Gossypium barbadense reveals genomic plasticity and fiber elongation in cotton evolution.</title>
        <authorList>
            <person name="Chen X."/>
            <person name="Liu X."/>
            <person name="Zhao B."/>
            <person name="Zheng H."/>
            <person name="Hu Y."/>
            <person name="Lu G."/>
            <person name="Yang C."/>
            <person name="Chen J."/>
            <person name="Shan C."/>
            <person name="Zhang L."/>
            <person name="Zhou Y."/>
            <person name="Wang L."/>
            <person name="Guo W."/>
            <person name="Bai Y."/>
            <person name="Ruan J."/>
            <person name="Shangguan X."/>
            <person name="Mao Y."/>
            <person name="Jiang J."/>
            <person name="Zhu Y."/>
            <person name="Lei J."/>
            <person name="Kang H."/>
            <person name="Chen S."/>
            <person name="He X."/>
            <person name="Wang R."/>
            <person name="Wang Y."/>
            <person name="Chen J."/>
            <person name="Wang L."/>
            <person name="Yu S."/>
            <person name="Wang B."/>
            <person name="Wei J."/>
            <person name="Song S."/>
            <person name="Lu X."/>
            <person name="Gao Z."/>
            <person name="Gu W."/>
            <person name="Deng X."/>
            <person name="Ma D."/>
            <person name="Wang S."/>
            <person name="Liang W."/>
            <person name="Fang L."/>
            <person name="Cai C."/>
            <person name="Zhu X."/>
            <person name="Zhou B."/>
            <person name="Zhang Y."/>
            <person name="Chen Z."/>
            <person name="Xu S."/>
            <person name="Zhu R."/>
            <person name="Wang S."/>
            <person name="Zhang T."/>
            <person name="Zhao G."/>
        </authorList>
    </citation>
    <scope>NUCLEOTIDE SEQUENCE [LARGE SCALE GENOMIC DNA]</scope>
    <source>
        <strain evidence="2">cv. Xinhai21</strain>
        <tissue evidence="1">Leaf</tissue>
    </source>
</reference>
<dbReference type="EMBL" id="KZ667190">
    <property type="protein sequence ID" value="PPR91891.1"/>
    <property type="molecule type" value="Genomic_DNA"/>
</dbReference>
<protein>
    <submittedName>
        <fullName evidence="1">Uncharacterized protein</fullName>
    </submittedName>
</protein>
<name>A0A2P5WLH0_GOSBA</name>